<reference evidence="1" key="1">
    <citation type="submission" date="2013-04" db="EMBL/GenBank/DDBJ databases">
        <authorList>
            <person name="Qu J."/>
            <person name="Murali S.C."/>
            <person name="Bandaranaike D."/>
            <person name="Bellair M."/>
            <person name="Blankenburg K."/>
            <person name="Chao H."/>
            <person name="Dinh H."/>
            <person name="Doddapaneni H."/>
            <person name="Downs B."/>
            <person name="Dugan-Rocha S."/>
            <person name="Elkadiri S."/>
            <person name="Gnanaolivu R.D."/>
            <person name="Hernandez B."/>
            <person name="Javaid M."/>
            <person name="Jayaseelan J.C."/>
            <person name="Lee S."/>
            <person name="Li M."/>
            <person name="Ming W."/>
            <person name="Munidasa M."/>
            <person name="Muniz J."/>
            <person name="Nguyen L."/>
            <person name="Ongeri F."/>
            <person name="Osuji N."/>
            <person name="Pu L.-L."/>
            <person name="Puazo M."/>
            <person name="Qu C."/>
            <person name="Quiroz J."/>
            <person name="Raj R."/>
            <person name="Weissenberger G."/>
            <person name="Xin Y."/>
            <person name="Zou X."/>
            <person name="Han Y."/>
            <person name="Richards S."/>
            <person name="Worley K."/>
            <person name="Muzny D."/>
            <person name="Gibbs R."/>
        </authorList>
    </citation>
    <scope>NUCLEOTIDE SEQUENCE</scope>
    <source>
        <strain evidence="1">Sampled in the wild</strain>
    </source>
</reference>
<dbReference type="InterPro" id="IPR052709">
    <property type="entry name" value="Transposase-MT_Hybrid"/>
</dbReference>
<evidence type="ECO:0000313" key="1">
    <source>
        <dbReference type="EMBL" id="KAG8227991.1"/>
    </source>
</evidence>
<comment type="caution">
    <text evidence="1">The sequence shown here is derived from an EMBL/GenBank/DDBJ whole genome shotgun (WGS) entry which is preliminary data.</text>
</comment>
<gene>
    <name evidence="1" type="ORF">J437_LFUL007205</name>
</gene>
<dbReference type="OrthoDB" id="8191996at2759"/>
<keyword evidence="2" id="KW-1185">Reference proteome</keyword>
<proteinExistence type="predicted"/>
<organism evidence="1 2">
    <name type="scientific">Ladona fulva</name>
    <name type="common">Scarce chaser dragonfly</name>
    <name type="synonym">Libellula fulva</name>
    <dbReference type="NCBI Taxonomy" id="123851"/>
    <lineage>
        <taxon>Eukaryota</taxon>
        <taxon>Metazoa</taxon>
        <taxon>Ecdysozoa</taxon>
        <taxon>Arthropoda</taxon>
        <taxon>Hexapoda</taxon>
        <taxon>Insecta</taxon>
        <taxon>Pterygota</taxon>
        <taxon>Palaeoptera</taxon>
        <taxon>Odonata</taxon>
        <taxon>Epiprocta</taxon>
        <taxon>Anisoptera</taxon>
        <taxon>Libelluloidea</taxon>
        <taxon>Libellulidae</taxon>
        <taxon>Ladona</taxon>
    </lineage>
</organism>
<dbReference type="AlphaFoldDB" id="A0A8K0NZN4"/>
<evidence type="ECO:0008006" key="3">
    <source>
        <dbReference type="Google" id="ProtNLM"/>
    </source>
</evidence>
<protein>
    <recommendedName>
        <fullName evidence="3">Mos1 transposase HTH domain-containing protein</fullName>
    </recommendedName>
</protein>
<name>A0A8K0NZN4_LADFU</name>
<feature type="non-terminal residue" evidence="1">
    <location>
        <position position="204"/>
    </location>
</feature>
<evidence type="ECO:0000313" key="2">
    <source>
        <dbReference type="Proteomes" id="UP000792457"/>
    </source>
</evidence>
<dbReference type="PANTHER" id="PTHR46060:SF1">
    <property type="entry name" value="MARINER MOS1 TRANSPOSASE-LIKE PROTEIN"/>
    <property type="match status" value="1"/>
</dbReference>
<dbReference type="Proteomes" id="UP000792457">
    <property type="component" value="Unassembled WGS sequence"/>
</dbReference>
<dbReference type="PANTHER" id="PTHR46060">
    <property type="entry name" value="MARINER MOS1 TRANSPOSASE-LIKE PROTEIN"/>
    <property type="match status" value="1"/>
</dbReference>
<reference evidence="1" key="2">
    <citation type="submission" date="2017-10" db="EMBL/GenBank/DDBJ databases">
        <title>Ladona fulva Genome sequencing and assembly.</title>
        <authorList>
            <person name="Murali S."/>
            <person name="Richards S."/>
            <person name="Bandaranaike D."/>
            <person name="Bellair M."/>
            <person name="Blankenburg K."/>
            <person name="Chao H."/>
            <person name="Dinh H."/>
            <person name="Doddapaneni H."/>
            <person name="Dugan-Rocha S."/>
            <person name="Elkadiri S."/>
            <person name="Gnanaolivu R."/>
            <person name="Hernandez B."/>
            <person name="Skinner E."/>
            <person name="Javaid M."/>
            <person name="Lee S."/>
            <person name="Li M."/>
            <person name="Ming W."/>
            <person name="Munidasa M."/>
            <person name="Muniz J."/>
            <person name="Nguyen L."/>
            <person name="Hughes D."/>
            <person name="Osuji N."/>
            <person name="Pu L.-L."/>
            <person name="Puazo M."/>
            <person name="Qu C."/>
            <person name="Quiroz J."/>
            <person name="Raj R."/>
            <person name="Weissenberger G."/>
            <person name="Xin Y."/>
            <person name="Zou X."/>
            <person name="Han Y."/>
            <person name="Worley K."/>
            <person name="Muzny D."/>
            <person name="Gibbs R."/>
        </authorList>
    </citation>
    <scope>NUCLEOTIDE SEQUENCE</scope>
    <source>
        <strain evidence="1">Sampled in the wild</strain>
    </source>
</reference>
<accession>A0A8K0NZN4</accession>
<dbReference type="EMBL" id="KZ308354">
    <property type="protein sequence ID" value="KAG8227991.1"/>
    <property type="molecule type" value="Genomic_DNA"/>
</dbReference>
<sequence>MAASTSVAATSLPVYAQDETPIFIHRKLRETYEASFMSAKSVRKWCREFSEGRTEVHDERRSGKSSLSGEEDQIESAIREDRWFMVRELEGRFEMSKSTIQRLLNKLGCHKLCARWLPNMLTGVTNEDVVCDIKAVLDLLRWDVLTHPPTAQTWLCRTFTYEGARKEVTEYLRNKLAASFHEGIKKLAVRHEKCIQVNGDCTEN</sequence>